<dbReference type="AlphaFoldDB" id="A0A497JJQ3"/>
<organism evidence="1 2">
    <name type="scientific">Candidatus Iainarchaeum sp</name>
    <dbReference type="NCBI Taxonomy" id="3101447"/>
    <lineage>
        <taxon>Archaea</taxon>
        <taxon>Candidatus Iainarchaeota</taxon>
        <taxon>Candidatus Iainarchaeia</taxon>
        <taxon>Candidatus Iainarchaeales</taxon>
        <taxon>Candidatus Iainarchaeaceae</taxon>
        <taxon>Candidatus Iainarchaeum</taxon>
    </lineage>
</organism>
<gene>
    <name evidence="1" type="ORF">DRO04_00075</name>
</gene>
<dbReference type="EMBL" id="QMWP01000001">
    <property type="protein sequence ID" value="RLG71291.1"/>
    <property type="molecule type" value="Genomic_DNA"/>
</dbReference>
<accession>A0A497JJQ3</accession>
<evidence type="ECO:0000313" key="1">
    <source>
        <dbReference type="EMBL" id="RLG71291.1"/>
    </source>
</evidence>
<comment type="caution">
    <text evidence="1">The sequence shown here is derived from an EMBL/GenBank/DDBJ whole genome shotgun (WGS) entry which is preliminary data.</text>
</comment>
<evidence type="ECO:0000313" key="2">
    <source>
        <dbReference type="Proteomes" id="UP000278031"/>
    </source>
</evidence>
<dbReference type="Proteomes" id="UP000278031">
    <property type="component" value="Unassembled WGS sequence"/>
</dbReference>
<name>A0A497JJQ3_9ARCH</name>
<sequence>MRGEGKIRLLINNTLFGEERPYIALLLNDFLPVGQYNTSDGEVLVKPYSYWWKEPKLAVPIGQADKSLLPERYQEMADEVYVVDYSRSVLTFNSEALALRDAAMNVARLVHFLDDEDALSLKLAPRWLYAKNELYRWMAYLSAALSEFHIAASGVYAEE</sequence>
<protein>
    <submittedName>
        <fullName evidence="1">Uncharacterized protein</fullName>
    </submittedName>
</protein>
<reference evidence="1 2" key="1">
    <citation type="submission" date="2018-06" db="EMBL/GenBank/DDBJ databases">
        <title>Extensive metabolic versatility and redundancy in microbially diverse, dynamic hydrothermal sediments.</title>
        <authorList>
            <person name="Dombrowski N."/>
            <person name="Teske A."/>
            <person name="Baker B.J."/>
        </authorList>
    </citation>
    <scope>NUCLEOTIDE SEQUENCE [LARGE SCALE GENOMIC DNA]</scope>
    <source>
        <strain evidence="1">B51_G17</strain>
    </source>
</reference>
<proteinExistence type="predicted"/>